<dbReference type="EMBL" id="ML977316">
    <property type="protein sequence ID" value="KAF2119144.1"/>
    <property type="molecule type" value="Genomic_DNA"/>
</dbReference>
<keyword evidence="2" id="KW-1185">Reference proteome</keyword>
<proteinExistence type="predicted"/>
<accession>A0A6A5ZJC7</accession>
<dbReference type="AlphaFoldDB" id="A0A6A5ZJC7"/>
<dbReference type="Proteomes" id="UP000799770">
    <property type="component" value="Unassembled WGS sequence"/>
</dbReference>
<evidence type="ECO:0000313" key="1">
    <source>
        <dbReference type="EMBL" id="KAF2119144.1"/>
    </source>
</evidence>
<reference evidence="1" key="1">
    <citation type="journal article" date="2020" name="Stud. Mycol.">
        <title>101 Dothideomycetes genomes: a test case for predicting lifestyles and emergence of pathogens.</title>
        <authorList>
            <person name="Haridas S."/>
            <person name="Albert R."/>
            <person name="Binder M."/>
            <person name="Bloem J."/>
            <person name="Labutti K."/>
            <person name="Salamov A."/>
            <person name="Andreopoulos B."/>
            <person name="Baker S."/>
            <person name="Barry K."/>
            <person name="Bills G."/>
            <person name="Bluhm B."/>
            <person name="Cannon C."/>
            <person name="Castanera R."/>
            <person name="Culley D."/>
            <person name="Daum C."/>
            <person name="Ezra D."/>
            <person name="Gonzalez J."/>
            <person name="Henrissat B."/>
            <person name="Kuo A."/>
            <person name="Liang C."/>
            <person name="Lipzen A."/>
            <person name="Lutzoni F."/>
            <person name="Magnuson J."/>
            <person name="Mondo S."/>
            <person name="Nolan M."/>
            <person name="Ohm R."/>
            <person name="Pangilinan J."/>
            <person name="Park H.-J."/>
            <person name="Ramirez L."/>
            <person name="Alfaro M."/>
            <person name="Sun H."/>
            <person name="Tritt A."/>
            <person name="Yoshinaga Y."/>
            <person name="Zwiers L.-H."/>
            <person name="Turgeon B."/>
            <person name="Goodwin S."/>
            <person name="Spatafora J."/>
            <person name="Crous P."/>
            <person name="Grigoriev I."/>
        </authorList>
    </citation>
    <scope>NUCLEOTIDE SEQUENCE</scope>
    <source>
        <strain evidence="1">CBS 627.86</strain>
    </source>
</reference>
<evidence type="ECO:0000313" key="2">
    <source>
        <dbReference type="Proteomes" id="UP000799770"/>
    </source>
</evidence>
<sequence length="81" mass="9053">MLPTPLGERSLRAGILAIVPSTLLLCRFLAIPRTRLVEILVHRQNIRPKRFALRPQCFNLRFKAYAGRGGRLSSLQVSGGL</sequence>
<gene>
    <name evidence="1" type="ORF">BDV96DRAFT_371443</name>
</gene>
<name>A0A6A5ZJC7_9PLEO</name>
<organism evidence="1 2">
    <name type="scientific">Lophiotrema nucula</name>
    <dbReference type="NCBI Taxonomy" id="690887"/>
    <lineage>
        <taxon>Eukaryota</taxon>
        <taxon>Fungi</taxon>
        <taxon>Dikarya</taxon>
        <taxon>Ascomycota</taxon>
        <taxon>Pezizomycotina</taxon>
        <taxon>Dothideomycetes</taxon>
        <taxon>Pleosporomycetidae</taxon>
        <taxon>Pleosporales</taxon>
        <taxon>Lophiotremataceae</taxon>
        <taxon>Lophiotrema</taxon>
    </lineage>
</organism>
<protein>
    <submittedName>
        <fullName evidence="1">Uncharacterized protein</fullName>
    </submittedName>
</protein>